<dbReference type="Gene3D" id="3.90.180.10">
    <property type="entry name" value="Medium-chain alcohol dehydrogenases, catalytic domain"/>
    <property type="match status" value="1"/>
</dbReference>
<dbReference type="RefSeq" id="WP_250259386.1">
    <property type="nucleotide sequence ID" value="NZ_CP097769.1"/>
</dbReference>
<dbReference type="GO" id="GO:0016491">
    <property type="term" value="F:oxidoreductase activity"/>
    <property type="evidence" value="ECO:0007669"/>
    <property type="project" value="InterPro"/>
</dbReference>
<dbReference type="SUPFAM" id="SSF50129">
    <property type="entry name" value="GroES-like"/>
    <property type="match status" value="1"/>
</dbReference>
<dbReference type="PANTHER" id="PTHR11695">
    <property type="entry name" value="ALCOHOL DEHYDROGENASE RELATED"/>
    <property type="match status" value="1"/>
</dbReference>
<protein>
    <submittedName>
        <fullName evidence="2">NADP-dependent oxidoreductase</fullName>
    </submittedName>
</protein>
<evidence type="ECO:0000313" key="2">
    <source>
        <dbReference type="EMBL" id="URJ48782.1"/>
    </source>
</evidence>
<dbReference type="InterPro" id="IPR050700">
    <property type="entry name" value="YIM1/Zinc_Alcohol_DH_Fams"/>
</dbReference>
<dbReference type="EMBL" id="CP097770">
    <property type="protein sequence ID" value="URJ48782.1"/>
    <property type="molecule type" value="Genomic_DNA"/>
</dbReference>
<sequence>MRKGEDEELKAAQMQKYSKQIQLEINNIKIPEINNHEVLIKVKAAGVNPLDILILNGSIRMIADYDFPLTLGNELSGVIEAVGKDVVKFKVGDPVYTRLPINKIGAFAEYAAVHEDAISVMPKNLSFIEAAAVPLTALTAYQALHDVLHVQPDKKLFISGGTGGFGTMAIPIAKSMGLYVITSGSERGRSRTLSIGADQFINYKEENYFDLLSNIDYVIDTLGAKEIKTELAILKPQGKLVSLKALPNYRFAAENNFPIWKKLLFGLVGARLDRLAVKQNKEYRFLFVSANGRQLQKLTKLVEDEDIKPAIDSVYNFDDINMALNKVSTGHSEGKVIVTF</sequence>
<dbReference type="SUPFAM" id="SSF51735">
    <property type="entry name" value="NAD(P)-binding Rossmann-fold domains"/>
    <property type="match status" value="1"/>
</dbReference>
<gene>
    <name evidence="2" type="ORF">MF626_003059</name>
</gene>
<dbReference type="InterPro" id="IPR036291">
    <property type="entry name" value="NAD(P)-bd_dom_sf"/>
</dbReference>
<dbReference type="InterPro" id="IPR013154">
    <property type="entry name" value="ADH-like_N"/>
</dbReference>
<dbReference type="AlphaFoldDB" id="A0AAE9IB48"/>
<evidence type="ECO:0000259" key="1">
    <source>
        <dbReference type="SMART" id="SM00829"/>
    </source>
</evidence>
<evidence type="ECO:0000313" key="3">
    <source>
        <dbReference type="Proteomes" id="UP001055784"/>
    </source>
</evidence>
<dbReference type="Pfam" id="PF08240">
    <property type="entry name" value="ADH_N"/>
    <property type="match status" value="1"/>
</dbReference>
<reference evidence="2" key="1">
    <citation type="submission" date="2022-11" db="EMBL/GenBank/DDBJ databases">
        <authorList>
            <person name="Vasilchenko N.G."/>
            <person name="Prazdnova E.V."/>
            <person name="Gorovtsov A.V."/>
            <person name="Chistyakov V.A."/>
            <person name="Pak M.L."/>
        </authorList>
    </citation>
    <scope>NUCLEOTIDE SEQUENCE</scope>
    <source>
        <strain evidence="2">R 4.5</strain>
    </source>
</reference>
<dbReference type="PANTHER" id="PTHR11695:SF294">
    <property type="entry name" value="RETICULON-4-INTERACTING PROTEIN 1, MITOCHONDRIAL"/>
    <property type="match status" value="1"/>
</dbReference>
<dbReference type="InterPro" id="IPR011032">
    <property type="entry name" value="GroES-like_sf"/>
</dbReference>
<dbReference type="InterPro" id="IPR020843">
    <property type="entry name" value="ER"/>
</dbReference>
<dbReference type="Proteomes" id="UP001055784">
    <property type="component" value="Chromosome"/>
</dbReference>
<name>A0AAE9IB48_PAEPO</name>
<dbReference type="Pfam" id="PF13602">
    <property type="entry name" value="ADH_zinc_N_2"/>
    <property type="match status" value="1"/>
</dbReference>
<dbReference type="SMART" id="SM00829">
    <property type="entry name" value="PKS_ER"/>
    <property type="match status" value="1"/>
</dbReference>
<organism evidence="2 3">
    <name type="scientific">Paenibacillus polymyxa</name>
    <name type="common">Bacillus polymyxa</name>
    <dbReference type="NCBI Taxonomy" id="1406"/>
    <lineage>
        <taxon>Bacteria</taxon>
        <taxon>Bacillati</taxon>
        <taxon>Bacillota</taxon>
        <taxon>Bacilli</taxon>
        <taxon>Bacillales</taxon>
        <taxon>Paenibacillaceae</taxon>
        <taxon>Paenibacillus</taxon>
    </lineage>
</organism>
<proteinExistence type="predicted"/>
<dbReference type="Gene3D" id="3.40.50.720">
    <property type="entry name" value="NAD(P)-binding Rossmann-like Domain"/>
    <property type="match status" value="1"/>
</dbReference>
<dbReference type="CDD" id="cd05289">
    <property type="entry name" value="MDR_like_2"/>
    <property type="match status" value="1"/>
</dbReference>
<accession>A0AAE9IB48</accession>
<feature type="domain" description="Enoyl reductase (ER)" evidence="1">
    <location>
        <begin position="20"/>
        <end position="338"/>
    </location>
</feature>